<evidence type="ECO:0000256" key="4">
    <source>
        <dbReference type="ARBA" id="ARBA00022553"/>
    </source>
</evidence>
<dbReference type="Proteomes" id="UP000606499">
    <property type="component" value="Unassembled WGS sequence"/>
</dbReference>
<dbReference type="Pfam" id="PF00512">
    <property type="entry name" value="HisKA"/>
    <property type="match status" value="1"/>
</dbReference>
<dbReference type="SUPFAM" id="SSF47384">
    <property type="entry name" value="Homodimeric domain of signal transducing histidine kinase"/>
    <property type="match status" value="1"/>
</dbReference>
<keyword evidence="8" id="KW-0175">Coiled coil</keyword>
<dbReference type="InterPro" id="IPR005467">
    <property type="entry name" value="His_kinase_dom"/>
</dbReference>
<dbReference type="Gene3D" id="3.30.565.10">
    <property type="entry name" value="Histidine kinase-like ATPase, C-terminal domain"/>
    <property type="match status" value="1"/>
</dbReference>
<dbReference type="PRINTS" id="PR00344">
    <property type="entry name" value="BCTRLSENSOR"/>
</dbReference>
<dbReference type="Gene3D" id="1.10.287.130">
    <property type="match status" value="1"/>
</dbReference>
<dbReference type="InterPro" id="IPR036097">
    <property type="entry name" value="HisK_dim/P_sf"/>
</dbReference>
<keyword evidence="6" id="KW-0418">Kinase</keyword>
<feature type="transmembrane region" description="Helical" evidence="9">
    <location>
        <begin position="12"/>
        <end position="36"/>
    </location>
</feature>
<dbReference type="PANTHER" id="PTHR45453">
    <property type="entry name" value="PHOSPHATE REGULON SENSOR PROTEIN PHOR"/>
    <property type="match status" value="1"/>
</dbReference>
<dbReference type="InterPro" id="IPR003594">
    <property type="entry name" value="HATPase_dom"/>
</dbReference>
<dbReference type="GO" id="GO:0004721">
    <property type="term" value="F:phosphoprotein phosphatase activity"/>
    <property type="evidence" value="ECO:0007669"/>
    <property type="project" value="TreeGrafter"/>
</dbReference>
<evidence type="ECO:0000313" key="13">
    <source>
        <dbReference type="Proteomes" id="UP000606499"/>
    </source>
</evidence>
<dbReference type="InterPro" id="IPR050351">
    <property type="entry name" value="BphY/WalK/GraS-like"/>
</dbReference>
<dbReference type="CDD" id="cd00082">
    <property type="entry name" value="HisKA"/>
    <property type="match status" value="1"/>
</dbReference>
<dbReference type="GO" id="GO:0000155">
    <property type="term" value="F:phosphorelay sensor kinase activity"/>
    <property type="evidence" value="ECO:0007669"/>
    <property type="project" value="InterPro"/>
</dbReference>
<dbReference type="AlphaFoldDB" id="A0A923LVA5"/>
<dbReference type="Pfam" id="PF00672">
    <property type="entry name" value="HAMP"/>
    <property type="match status" value="1"/>
</dbReference>
<dbReference type="SUPFAM" id="SSF158472">
    <property type="entry name" value="HAMP domain-like"/>
    <property type="match status" value="1"/>
</dbReference>
<dbReference type="RefSeq" id="WP_107630916.1">
    <property type="nucleotide sequence ID" value="NZ_JACOPL010000003.1"/>
</dbReference>
<dbReference type="CDD" id="cd06225">
    <property type="entry name" value="HAMP"/>
    <property type="match status" value="1"/>
</dbReference>
<evidence type="ECO:0000256" key="2">
    <source>
        <dbReference type="ARBA" id="ARBA00004370"/>
    </source>
</evidence>
<dbReference type="PROSITE" id="PS51257">
    <property type="entry name" value="PROKAR_LIPOPROTEIN"/>
    <property type="match status" value="1"/>
</dbReference>
<proteinExistence type="predicted"/>
<protein>
    <recommendedName>
        <fullName evidence="3">histidine kinase</fullName>
        <ecNumber evidence="3">2.7.13.3</ecNumber>
    </recommendedName>
</protein>
<dbReference type="SMART" id="SM00304">
    <property type="entry name" value="HAMP"/>
    <property type="match status" value="1"/>
</dbReference>
<keyword evidence="5" id="KW-0808">Transferase</keyword>
<evidence type="ECO:0000259" key="10">
    <source>
        <dbReference type="PROSITE" id="PS50109"/>
    </source>
</evidence>
<dbReference type="SUPFAM" id="SSF55874">
    <property type="entry name" value="ATPase domain of HSP90 chaperone/DNA topoisomerase II/histidine kinase"/>
    <property type="match status" value="1"/>
</dbReference>
<keyword evidence="7" id="KW-0902">Two-component regulatory system</keyword>
<accession>A0A923LVA5</accession>
<dbReference type="EC" id="2.7.13.3" evidence="3"/>
<keyword evidence="4" id="KW-0597">Phosphoprotein</keyword>
<comment type="subcellular location">
    <subcellularLocation>
        <location evidence="2">Membrane</location>
    </subcellularLocation>
</comment>
<feature type="coiled-coil region" evidence="8">
    <location>
        <begin position="247"/>
        <end position="277"/>
    </location>
</feature>
<keyword evidence="9" id="KW-0472">Membrane</keyword>
<dbReference type="Pfam" id="PF02518">
    <property type="entry name" value="HATPase_c"/>
    <property type="match status" value="1"/>
</dbReference>
<evidence type="ECO:0000259" key="11">
    <source>
        <dbReference type="PROSITE" id="PS50885"/>
    </source>
</evidence>
<dbReference type="InterPro" id="IPR036890">
    <property type="entry name" value="HATPase_C_sf"/>
</dbReference>
<organism evidence="12 13">
    <name type="scientific">Agathobaculum faecis</name>
    <dbReference type="NCBI Taxonomy" id="2763013"/>
    <lineage>
        <taxon>Bacteria</taxon>
        <taxon>Bacillati</taxon>
        <taxon>Bacillota</taxon>
        <taxon>Clostridia</taxon>
        <taxon>Eubacteriales</taxon>
        <taxon>Butyricicoccaceae</taxon>
        <taxon>Agathobaculum</taxon>
    </lineage>
</organism>
<dbReference type="SMART" id="SM00388">
    <property type="entry name" value="HisKA"/>
    <property type="match status" value="1"/>
</dbReference>
<dbReference type="SMART" id="SM00387">
    <property type="entry name" value="HATPase_c"/>
    <property type="match status" value="1"/>
</dbReference>
<dbReference type="EMBL" id="JACOPL010000003">
    <property type="protein sequence ID" value="MBC5724795.1"/>
    <property type="molecule type" value="Genomic_DNA"/>
</dbReference>
<dbReference type="GO" id="GO:0005886">
    <property type="term" value="C:plasma membrane"/>
    <property type="evidence" value="ECO:0007669"/>
    <property type="project" value="TreeGrafter"/>
</dbReference>
<keyword evidence="9" id="KW-0812">Transmembrane</keyword>
<feature type="transmembrane region" description="Helical" evidence="9">
    <location>
        <begin position="182"/>
        <end position="201"/>
    </location>
</feature>
<dbReference type="PROSITE" id="PS50885">
    <property type="entry name" value="HAMP"/>
    <property type="match status" value="1"/>
</dbReference>
<keyword evidence="9" id="KW-1133">Transmembrane helix</keyword>
<comment type="catalytic activity">
    <reaction evidence="1">
        <text>ATP + protein L-histidine = ADP + protein N-phospho-L-histidine.</text>
        <dbReference type="EC" id="2.7.13.3"/>
    </reaction>
</comment>
<comment type="caution">
    <text evidence="12">The sequence shown here is derived from an EMBL/GenBank/DDBJ whole genome shotgun (WGS) entry which is preliminary data.</text>
</comment>
<dbReference type="Gene3D" id="6.10.340.10">
    <property type="match status" value="1"/>
</dbReference>
<dbReference type="InterPro" id="IPR003660">
    <property type="entry name" value="HAMP_dom"/>
</dbReference>
<evidence type="ECO:0000256" key="6">
    <source>
        <dbReference type="ARBA" id="ARBA00022777"/>
    </source>
</evidence>
<reference evidence="12" key="1">
    <citation type="submission" date="2020-08" db="EMBL/GenBank/DDBJ databases">
        <title>Genome public.</title>
        <authorList>
            <person name="Liu C."/>
            <person name="Sun Q."/>
        </authorList>
    </citation>
    <scope>NUCLEOTIDE SEQUENCE</scope>
    <source>
        <strain evidence="12">NSJ-28</strain>
    </source>
</reference>
<keyword evidence="13" id="KW-1185">Reference proteome</keyword>
<dbReference type="PANTHER" id="PTHR45453:SF3">
    <property type="entry name" value="HISTIDINE KINASE"/>
    <property type="match status" value="1"/>
</dbReference>
<evidence type="ECO:0000313" key="12">
    <source>
        <dbReference type="EMBL" id="MBC5724795.1"/>
    </source>
</evidence>
<evidence type="ECO:0000256" key="7">
    <source>
        <dbReference type="ARBA" id="ARBA00023012"/>
    </source>
</evidence>
<feature type="domain" description="HAMP" evidence="11">
    <location>
        <begin position="203"/>
        <end position="255"/>
    </location>
</feature>
<evidence type="ECO:0000256" key="1">
    <source>
        <dbReference type="ARBA" id="ARBA00000085"/>
    </source>
</evidence>
<dbReference type="PROSITE" id="PS50109">
    <property type="entry name" value="HIS_KIN"/>
    <property type="match status" value="1"/>
</dbReference>
<dbReference type="GO" id="GO:0016036">
    <property type="term" value="P:cellular response to phosphate starvation"/>
    <property type="evidence" value="ECO:0007669"/>
    <property type="project" value="TreeGrafter"/>
</dbReference>
<evidence type="ECO:0000256" key="3">
    <source>
        <dbReference type="ARBA" id="ARBA00012438"/>
    </source>
</evidence>
<dbReference type="InterPro" id="IPR003661">
    <property type="entry name" value="HisK_dim/P_dom"/>
</dbReference>
<evidence type="ECO:0000256" key="5">
    <source>
        <dbReference type="ARBA" id="ARBA00022679"/>
    </source>
</evidence>
<evidence type="ECO:0000256" key="9">
    <source>
        <dbReference type="SAM" id="Phobius"/>
    </source>
</evidence>
<gene>
    <name evidence="12" type="ORF">H8S45_04880</name>
</gene>
<evidence type="ECO:0000256" key="8">
    <source>
        <dbReference type="SAM" id="Coils"/>
    </source>
</evidence>
<dbReference type="InterPro" id="IPR004358">
    <property type="entry name" value="Sig_transdc_His_kin-like_C"/>
</dbReference>
<feature type="domain" description="Histidine kinase" evidence="10">
    <location>
        <begin position="284"/>
        <end position="499"/>
    </location>
</feature>
<sequence length="499" mass="55207">MLRKKIRESLTARIFLMTFALLLGAGAITFGCIAWATPITYTAVISSAIEEQMNELVDRLAQTEREDCGPLLDEFIRSAGAEAMLLGADGKVVDTGSQLAVYSLYENDNVVVVAAEDSGKSDGIAFGMADSMWEDSVLSITGTATSALTAEVTFLHDATSYELYVQPYAQPENQAVQALLRAAPWLLLAMLVFSAGCALLYSRYITRPIIRLSGIARRMEHLDFDWQCEEKRRDEIGVLGRSLDGMAQKLKEALTGLQAANEALRSDMERERKLERQRLAFFSAASHELKTPVTILKGQLTGMLDGVSVYRDRDKYLARSLAVTARMEELIREILTVSRLESDGEPVKMERLDLSELVQEQLEQDEALFEQRGLRFRVSLSDGVTVLGERALLGRAVENLLSNAAHYSPAGAEVRVSTRLRAGRPVLTVENTRAHLSEGDIPHLFEAFYRAEQSRNRRTGGSGLGLYLVRMILQRCHAVCTACNTPEGVSFTITFPPLD</sequence>
<name>A0A923LVA5_9FIRM</name>